<dbReference type="RefSeq" id="XP_025352984.1">
    <property type="nucleotide sequence ID" value="XM_025501889.1"/>
</dbReference>
<dbReference type="AlphaFoldDB" id="A0A316V5E6"/>
<feature type="region of interest" description="Disordered" evidence="1">
    <location>
        <begin position="400"/>
        <end position="450"/>
    </location>
</feature>
<feature type="region of interest" description="Disordered" evidence="1">
    <location>
        <begin position="574"/>
        <end position="619"/>
    </location>
</feature>
<feature type="region of interest" description="Disordered" evidence="1">
    <location>
        <begin position="499"/>
        <end position="548"/>
    </location>
</feature>
<keyword evidence="3" id="KW-0732">Signal</keyword>
<organism evidence="4 5">
    <name type="scientific">Meira miltonrushii</name>
    <dbReference type="NCBI Taxonomy" id="1280837"/>
    <lineage>
        <taxon>Eukaryota</taxon>
        <taxon>Fungi</taxon>
        <taxon>Dikarya</taxon>
        <taxon>Basidiomycota</taxon>
        <taxon>Ustilaginomycotina</taxon>
        <taxon>Exobasidiomycetes</taxon>
        <taxon>Exobasidiales</taxon>
        <taxon>Brachybasidiaceae</taxon>
        <taxon>Meira</taxon>
    </lineage>
</organism>
<evidence type="ECO:0000256" key="2">
    <source>
        <dbReference type="SAM" id="Phobius"/>
    </source>
</evidence>
<evidence type="ECO:0000256" key="1">
    <source>
        <dbReference type="SAM" id="MobiDB-lite"/>
    </source>
</evidence>
<keyword evidence="2" id="KW-1133">Transmembrane helix</keyword>
<dbReference type="EMBL" id="KZ819605">
    <property type="protein sequence ID" value="PWN32682.1"/>
    <property type="molecule type" value="Genomic_DNA"/>
</dbReference>
<dbReference type="Proteomes" id="UP000245771">
    <property type="component" value="Unassembled WGS sequence"/>
</dbReference>
<evidence type="ECO:0000313" key="4">
    <source>
        <dbReference type="EMBL" id="PWN32682.1"/>
    </source>
</evidence>
<accession>A0A316V5E6</accession>
<feature type="transmembrane region" description="Helical" evidence="2">
    <location>
        <begin position="231"/>
        <end position="256"/>
    </location>
</feature>
<keyword evidence="5" id="KW-1185">Reference proteome</keyword>
<protein>
    <recommendedName>
        <fullName evidence="6">Pali-domain-containing protein</fullName>
    </recommendedName>
</protein>
<reference evidence="4 5" key="1">
    <citation type="journal article" date="2018" name="Mol. Biol. Evol.">
        <title>Broad Genomic Sampling Reveals a Smut Pathogenic Ancestry of the Fungal Clade Ustilaginomycotina.</title>
        <authorList>
            <person name="Kijpornyongpan T."/>
            <person name="Mondo S.J."/>
            <person name="Barry K."/>
            <person name="Sandor L."/>
            <person name="Lee J."/>
            <person name="Lipzen A."/>
            <person name="Pangilinan J."/>
            <person name="LaButti K."/>
            <person name="Hainaut M."/>
            <person name="Henrissat B."/>
            <person name="Grigoriev I.V."/>
            <person name="Spatafora J.W."/>
            <person name="Aime M.C."/>
        </authorList>
    </citation>
    <scope>NUCLEOTIDE SEQUENCE [LARGE SCALE GENOMIC DNA]</scope>
    <source>
        <strain evidence="4 5">MCA 3882</strain>
    </source>
</reference>
<gene>
    <name evidence="4" type="ORF">FA14DRAFT_191765</name>
</gene>
<evidence type="ECO:0008006" key="6">
    <source>
        <dbReference type="Google" id="ProtNLM"/>
    </source>
</evidence>
<feature type="transmembrane region" description="Helical" evidence="2">
    <location>
        <begin position="332"/>
        <end position="356"/>
    </location>
</feature>
<dbReference type="GeneID" id="37023670"/>
<dbReference type="OrthoDB" id="10530645at2759"/>
<dbReference type="InParanoid" id="A0A316V5E6"/>
<keyword evidence="2" id="KW-0472">Membrane</keyword>
<name>A0A316V5E6_9BASI</name>
<keyword evidence="2" id="KW-0812">Transmembrane</keyword>
<sequence length="655" mass="71300">MRSIAAILIVGSTLFFLASIGLTAKAIADLASTITPTSSSNGAQSTSSSSNGLIGSGSIDSYTGTTPTGSSSIFDGFATPISSNSNLITPSSIVSSTSAGASAITNQNPAPTSFVSQLNQNEDDVPSVKDVSADKSNGIETGNQETENNIEAPLQNLHTSAYRINAVKEYQVNQVSDQPMITAISFPVLRIMPVPAIPSQSSLQRRLMLSSDTNETISSSNGGDIAKHHSIILLVLFSIQEALLGVLLAGGLAYLWRYNTIDFNAEYRSILSRQAETRDTHSRDDALVAARKRTTHIRTYLIFFCAICLSLLAFFVSSFVLLGMWFTVKDNLTIITIALDALTFFFLVMICVAMFYDLRRSKKEEQYTISDGVHGAVFMNGDTQRMKHLERAPSVVSSIKSLSSFSTPPGWSRDRFPRRSGKQKGGDRKNEGQLPTQIEQRQDEERSDMHDQQIYIAHSQQPTESYDQPFVPAHPFQPGMNSAQYVGQPLRRLSALQDTSHYRSHQSDNIISPPIGTPPPQPGMDINASYPSHMLASLPSPSSAGHQDIHFSHQAENDDENDEDREEWIGSITDAGKEQQKSSNQRRQRRPSPNKIPIPPKPSTSLPHSPVSESPSSVYSDVLLSPGTLCVAVPNIHGGTTMMPVSVGQSHQTTL</sequence>
<evidence type="ECO:0000256" key="3">
    <source>
        <dbReference type="SAM" id="SignalP"/>
    </source>
</evidence>
<feature type="signal peptide" evidence="3">
    <location>
        <begin position="1"/>
        <end position="28"/>
    </location>
</feature>
<feature type="transmembrane region" description="Helical" evidence="2">
    <location>
        <begin position="300"/>
        <end position="326"/>
    </location>
</feature>
<feature type="compositionally biased region" description="Low complexity" evidence="1">
    <location>
        <begin position="603"/>
        <end position="619"/>
    </location>
</feature>
<feature type="chain" id="PRO_5016267689" description="Pali-domain-containing protein" evidence="3">
    <location>
        <begin position="29"/>
        <end position="655"/>
    </location>
</feature>
<proteinExistence type="predicted"/>
<feature type="compositionally biased region" description="Basic and acidic residues" evidence="1">
    <location>
        <begin position="440"/>
        <end position="450"/>
    </location>
</feature>
<evidence type="ECO:0000313" key="5">
    <source>
        <dbReference type="Proteomes" id="UP000245771"/>
    </source>
</evidence>